<dbReference type="Proteomes" id="UP001415857">
    <property type="component" value="Unassembled WGS sequence"/>
</dbReference>
<dbReference type="AlphaFoldDB" id="A0AAP0X046"/>
<protein>
    <recommendedName>
        <fullName evidence="4">UBZ4-type domain-containing protein</fullName>
    </recommendedName>
</protein>
<name>A0AAP0X046_LIQFO</name>
<feature type="region of interest" description="Disordered" evidence="1">
    <location>
        <begin position="195"/>
        <end position="234"/>
    </location>
</feature>
<gene>
    <name evidence="2" type="ORF">L1049_024942</name>
</gene>
<sequence>MAVEFEGFSIREYVSKMRTVDVVKCWPFGGDDSEEEVKPKEEGAVVGLLPPITVPKFRWWSHELELLRSKDGDVVCGNSKISELQEEESEIVRNVSNLVSEKADAEKPEVSSASEDEKLDLVCPVCRVFTAATVNAVNAHLDSCLARAREERRRMIRAAAAAMKAKAKAKAKAPKKRSIVEIFAVAPQIEAVNLEDDEDEESVGEGEVDRAKVSSGSQVASSNKKSVKKNGKLKKEKFKKFKKKSKKNVSIAKKEKSHKVKLQTPINFPGMLNGSPCNKRFSKDVIDAVSICKKKPSLKYLSTQKKHKVVRNSRLIAKRQKPVLPVRGILKNHIKVISGKNSSIMCNIQDGSEANPCGIQQSERHVRFSDKDDILGPRKKHVPSIECPKLRSIFNSSSDAIAASSAKDQYMKSDRGLAYVEVNGSDEDDSISTEHGTEVQACN</sequence>
<feature type="compositionally biased region" description="Basic residues" evidence="1">
    <location>
        <begin position="225"/>
        <end position="234"/>
    </location>
</feature>
<comment type="caution">
    <text evidence="2">The sequence shown here is derived from an EMBL/GenBank/DDBJ whole genome shotgun (WGS) entry which is preliminary data.</text>
</comment>
<dbReference type="PANTHER" id="PTHR36892:SF1">
    <property type="entry name" value="OS05G0518200 PROTEIN"/>
    <property type="match status" value="1"/>
</dbReference>
<dbReference type="EMBL" id="JBBPBK010000005">
    <property type="protein sequence ID" value="KAK9285742.1"/>
    <property type="molecule type" value="Genomic_DNA"/>
</dbReference>
<feature type="compositionally biased region" description="Acidic residues" evidence="1">
    <location>
        <begin position="195"/>
        <end position="206"/>
    </location>
</feature>
<evidence type="ECO:0008006" key="4">
    <source>
        <dbReference type="Google" id="ProtNLM"/>
    </source>
</evidence>
<evidence type="ECO:0000313" key="2">
    <source>
        <dbReference type="EMBL" id="KAK9285742.1"/>
    </source>
</evidence>
<accession>A0AAP0X046</accession>
<proteinExistence type="predicted"/>
<dbReference type="PANTHER" id="PTHR36892">
    <property type="entry name" value="OS01G0201800 PROTEIN"/>
    <property type="match status" value="1"/>
</dbReference>
<reference evidence="2 3" key="1">
    <citation type="journal article" date="2024" name="Plant J.">
        <title>Genome sequences and population genomics reveal climatic adaptation and genomic divergence between two closely related sweetgum species.</title>
        <authorList>
            <person name="Xu W.Q."/>
            <person name="Ren C.Q."/>
            <person name="Zhang X.Y."/>
            <person name="Comes H.P."/>
            <person name="Liu X.H."/>
            <person name="Li Y.G."/>
            <person name="Kettle C.J."/>
            <person name="Jalonen R."/>
            <person name="Gaisberger H."/>
            <person name="Ma Y.Z."/>
            <person name="Qiu Y.X."/>
        </authorList>
    </citation>
    <scope>NUCLEOTIDE SEQUENCE [LARGE SCALE GENOMIC DNA]</scope>
    <source>
        <strain evidence="2">Hangzhou</strain>
    </source>
</reference>
<evidence type="ECO:0000313" key="3">
    <source>
        <dbReference type="Proteomes" id="UP001415857"/>
    </source>
</evidence>
<evidence type="ECO:0000256" key="1">
    <source>
        <dbReference type="SAM" id="MobiDB-lite"/>
    </source>
</evidence>
<organism evidence="2 3">
    <name type="scientific">Liquidambar formosana</name>
    <name type="common">Formosan gum</name>
    <dbReference type="NCBI Taxonomy" id="63359"/>
    <lineage>
        <taxon>Eukaryota</taxon>
        <taxon>Viridiplantae</taxon>
        <taxon>Streptophyta</taxon>
        <taxon>Embryophyta</taxon>
        <taxon>Tracheophyta</taxon>
        <taxon>Spermatophyta</taxon>
        <taxon>Magnoliopsida</taxon>
        <taxon>eudicotyledons</taxon>
        <taxon>Gunneridae</taxon>
        <taxon>Pentapetalae</taxon>
        <taxon>Saxifragales</taxon>
        <taxon>Altingiaceae</taxon>
        <taxon>Liquidambar</taxon>
    </lineage>
</organism>
<feature type="region of interest" description="Disordered" evidence="1">
    <location>
        <begin position="422"/>
        <end position="443"/>
    </location>
</feature>
<keyword evidence="3" id="KW-1185">Reference proteome</keyword>